<accession>A0A486WVV5</accession>
<feature type="compositionally biased region" description="Low complexity" evidence="1">
    <location>
        <begin position="243"/>
        <end position="252"/>
    </location>
</feature>
<feature type="domain" description="Fibronectin type-III" evidence="3">
    <location>
        <begin position="616"/>
        <end position="706"/>
    </location>
</feature>
<feature type="compositionally biased region" description="Polar residues" evidence="1">
    <location>
        <begin position="271"/>
        <end position="286"/>
    </location>
</feature>
<dbReference type="GO" id="GO:0005886">
    <property type="term" value="C:plasma membrane"/>
    <property type="evidence" value="ECO:0000318"/>
    <property type="project" value="GO_Central"/>
</dbReference>
<dbReference type="GO" id="GO:0007411">
    <property type="term" value="P:axon guidance"/>
    <property type="evidence" value="ECO:0000318"/>
    <property type="project" value="GO_Central"/>
</dbReference>
<dbReference type="PANTHER" id="PTHR46957">
    <property type="entry name" value="CYTOKINE RECEPTOR"/>
    <property type="match status" value="1"/>
</dbReference>
<name>A0A486WVV5_CAEEL</name>
<dbReference type="RefSeq" id="NP_001360582.1">
    <property type="nucleotide sequence ID" value="NM_001373501.3"/>
</dbReference>
<feature type="region of interest" description="Disordered" evidence="1">
    <location>
        <begin position="1"/>
        <end position="123"/>
    </location>
</feature>
<dbReference type="InterPro" id="IPR036116">
    <property type="entry name" value="FN3_sf"/>
</dbReference>
<keyword evidence="2" id="KW-0812">Transmembrane</keyword>
<gene>
    <name evidence="4 6" type="ORF">C34F6.10</name>
    <name evidence="4" type="ORF">CELE_C34F6.10</name>
</gene>
<feature type="region of interest" description="Disordered" evidence="1">
    <location>
        <begin position="235"/>
        <end position="318"/>
    </location>
</feature>
<evidence type="ECO:0007829" key="7">
    <source>
        <dbReference type="PeptideAtlas" id="A0A486WVV5"/>
    </source>
</evidence>
<evidence type="ECO:0000313" key="4">
    <source>
        <dbReference type="EMBL" id="VGM69605.1"/>
    </source>
</evidence>
<reference evidence="4 5" key="1">
    <citation type="journal article" date="1998" name="Science">
        <title>Genome sequence of the nematode C. elegans: a platform for investigating biology.</title>
        <authorList>
            <consortium name="The C. elegans sequencing consortium"/>
            <person name="Sulson J.E."/>
            <person name="Waterston R."/>
        </authorList>
    </citation>
    <scope>NUCLEOTIDE SEQUENCE [LARGE SCALE GENOMIC DNA]</scope>
    <source>
        <strain evidence="4 5">Bristol N2</strain>
    </source>
</reference>
<organism evidence="4 5">
    <name type="scientific">Caenorhabditis elegans</name>
    <dbReference type="NCBI Taxonomy" id="6239"/>
    <lineage>
        <taxon>Eukaryota</taxon>
        <taxon>Metazoa</taxon>
        <taxon>Ecdysozoa</taxon>
        <taxon>Nematoda</taxon>
        <taxon>Chromadorea</taxon>
        <taxon>Rhabditida</taxon>
        <taxon>Rhabditina</taxon>
        <taxon>Rhabditomorpha</taxon>
        <taxon>Rhabditoidea</taxon>
        <taxon>Rhabditidae</taxon>
        <taxon>Peloderinae</taxon>
        <taxon>Caenorhabditis</taxon>
    </lineage>
</organism>
<dbReference type="FunCoup" id="A0A486WVV5">
    <property type="interactions" value="4"/>
</dbReference>
<dbReference type="ExpressionAtlas" id="A0A486WVV5">
    <property type="expression patterns" value="baseline and differential"/>
</dbReference>
<proteinExistence type="evidence at protein level"/>
<feature type="compositionally biased region" description="Basic and acidic residues" evidence="1">
    <location>
        <begin position="307"/>
        <end position="317"/>
    </location>
</feature>
<dbReference type="GO" id="GO:0001764">
    <property type="term" value="P:neuron migration"/>
    <property type="evidence" value="ECO:0000318"/>
    <property type="project" value="GO_Central"/>
</dbReference>
<dbReference type="GeneID" id="181313"/>
<keyword evidence="5" id="KW-1185">Reference proteome</keyword>
<dbReference type="SUPFAM" id="SSF49265">
    <property type="entry name" value="Fibronectin type III"/>
    <property type="match status" value="3"/>
</dbReference>
<dbReference type="EMBL" id="BX284606">
    <property type="protein sequence ID" value="VGM69605.1"/>
    <property type="molecule type" value="Genomic_DNA"/>
</dbReference>
<dbReference type="InParanoid" id="A0A486WVV5"/>
<dbReference type="InterPro" id="IPR013783">
    <property type="entry name" value="Ig-like_fold"/>
</dbReference>
<dbReference type="PROSITE" id="PS50853">
    <property type="entry name" value="FN3"/>
    <property type="match status" value="5"/>
</dbReference>
<keyword evidence="7" id="KW-1267">Proteomics identification</keyword>
<dbReference type="SMR" id="A0A486WVV5"/>
<dbReference type="AGR" id="WB:WBGene00007944"/>
<dbReference type="Proteomes" id="UP000001940">
    <property type="component" value="Chromosome X"/>
</dbReference>
<feature type="domain" description="Fibronectin type-III" evidence="3">
    <location>
        <begin position="1108"/>
        <end position="1203"/>
    </location>
</feature>
<dbReference type="WormBase" id="C34F6.10b">
    <property type="protein sequence ID" value="CE53121"/>
    <property type="gene ID" value="WBGene00007944"/>
</dbReference>
<dbReference type="Pfam" id="PF00041">
    <property type="entry name" value="fn3"/>
    <property type="match status" value="1"/>
</dbReference>
<feature type="compositionally biased region" description="Gly residues" evidence="1">
    <location>
        <begin position="253"/>
        <end position="263"/>
    </location>
</feature>
<evidence type="ECO:0000313" key="5">
    <source>
        <dbReference type="Proteomes" id="UP000001940"/>
    </source>
</evidence>
<dbReference type="GO" id="GO:0044295">
    <property type="term" value="C:axonal growth cone"/>
    <property type="evidence" value="ECO:0000318"/>
    <property type="project" value="GO_Central"/>
</dbReference>
<feature type="domain" description="Fibronectin type-III" evidence="3">
    <location>
        <begin position="711"/>
        <end position="797"/>
    </location>
</feature>
<dbReference type="AlphaFoldDB" id="A0A486WVV5"/>
<evidence type="ECO:0000313" key="6">
    <source>
        <dbReference type="WormBase" id="C34F6.10b"/>
    </source>
</evidence>
<feature type="domain" description="Fibronectin type-III" evidence="3">
    <location>
        <begin position="916"/>
        <end position="1014"/>
    </location>
</feature>
<dbReference type="InterPro" id="IPR003961">
    <property type="entry name" value="FN3_dom"/>
</dbReference>
<feature type="compositionally biased region" description="Pro residues" evidence="1">
    <location>
        <begin position="63"/>
        <end position="72"/>
    </location>
</feature>
<feature type="domain" description="Fibronectin type-III" evidence="3">
    <location>
        <begin position="1204"/>
        <end position="1295"/>
    </location>
</feature>
<dbReference type="OrthoDB" id="443915at2759"/>
<dbReference type="CTD" id="181313"/>
<dbReference type="InterPro" id="IPR050713">
    <property type="entry name" value="RTP_Phos/Ushers"/>
</dbReference>
<sequence>MATFACVSLPPQFITPPPSTSNCTQHIDSDSGSSTGTSGGDMKTLETLDDGGSTSSHQTSPEYPSPPPPSNSPPESMASLQAESPIEDEDARHEMTSTEGTSSTGTGSPQEPKTWISQPGYHPVPISGPLPRHPQSILFVHVNDGEILQLHQQGNNEVVGNLLGPGTVRMIGEPGMTNQPLPIQLRHNQQCHQFVDEEGNLRHVVLSVASSDNSGQSSQELNVPQLVGSQQLLNAIGGTPTQNGPGTSSSRGSGRGNHGGGRRNYGNQRSLHTNNNESGQHSQNGHSGHRNVYSRGNYRGNKYNSRGRMDYHGKARNDNPSYMANNVQELPELAVNTHGSIDSNVQVTASTTQDMVTLRQPTPVMTLPPPPQQRSLLGEPSGPPMGEMQPIVHGIPSAQSVNFPPPGLPLLIPSVHEIPRQDLSVMPAMMNGSVQSTMMQDPMMPGTSMGMNPQMFGVPPPPPGMMILSTDAAFNNNKWIPYQTLGENERLLKVLSTLRPIRVANTLTTEMEFLYTPLKINDYRFEHGICLFGPIENSDVSYHATVFDLSGIMITTVILEVNKSGDDIVSNLFRVQSLHPNTTYKINMKAVIIDRGLHGQQTDDLCFRTAPGRPEPPTEVEILSRGLHFIELVWKTAINNGAFISHYHVYIHENELEDGRMMQTAEEKIQISNLIPQTCYKIRIHSINALGESMEGYELDVWTKPNSPPLAPENISVFAQSHRSIRVSWDKNPNCTIWIEVYNCASGKGGYARENFGGDQTVIGELDPDTEYQMRVIARNEFGEGHSEYINMRTQKYRKSEHPSRFRQYSDDHRKVNYDRSPSTPFFVRFVDNCPEMAWKNFASPQDEISFLVEGSTFEMPEKYIQLYRGNSSSLIVLDSKMHYIRVINIFKKGQRSPPSERAVIPREYFKYRPEKITDVKISLRSENCVLVKWQTLDIKSNKLPETSKIIYYVQRCDLTENQVLCAGEEDHCFFDNIPGETTISVQVRAAVSFHDALTHGDWSVLSHFTTPRGLPSPVINAKFNVKCSTLYWDCLDKSTDLQYTVHIRQLPTKRDLLKVTTKAKNIVLDSVQPGEKYSVTLISLTTVGKSKQRTELEINVPALKPSAPEDVAVSQVQIDRCTVSWTAAEGNGSPIIGYVVRMMLNGELFSEHFVTESENETNYRHVLKYLDPNTEYLINIAAKNSVGFSEKIEAVVKTVPLCPTIPKIWCDCEATALKIHWDRVTSGNSMMYKLMKINKNAQQVTLYEGENNTAKVKSLKENTKYVFKLRVSDRATGASTWSESFSFSTTTAPPPPLKKSPSTALVSGHSYLYRIEWENCLPDSSQHYYRLQIADATVKGAKWQLCYEGRNHFYELNTETYPGALHVRVMCVRKHLEEELKGSPSPVGYIGNVPPTIESVKNEEIHQKSRLHLFTTDRAYAYSLLVLLIFLFLMILSFSEKAFEYITGMPIEKLSSGNAATSPPSSKPPQ</sequence>
<protein>
    <submittedName>
        <fullName evidence="4">Fibronectin type-III domain-containing protein</fullName>
    </submittedName>
</protein>
<keyword evidence="2" id="KW-0472">Membrane</keyword>
<keyword evidence="2" id="KW-1133">Transmembrane helix</keyword>
<evidence type="ECO:0000259" key="3">
    <source>
        <dbReference type="PROSITE" id="PS50853"/>
    </source>
</evidence>
<evidence type="ECO:0000256" key="1">
    <source>
        <dbReference type="SAM" id="MobiDB-lite"/>
    </source>
</evidence>
<feature type="compositionally biased region" description="Low complexity" evidence="1">
    <location>
        <begin position="97"/>
        <end position="108"/>
    </location>
</feature>
<dbReference type="CDD" id="cd00063">
    <property type="entry name" value="FN3"/>
    <property type="match status" value="4"/>
</dbReference>
<dbReference type="Gene3D" id="2.60.40.10">
    <property type="entry name" value="Immunoglobulins"/>
    <property type="match status" value="4"/>
</dbReference>
<evidence type="ECO:0000256" key="2">
    <source>
        <dbReference type="SAM" id="Phobius"/>
    </source>
</evidence>
<dbReference type="PANTHER" id="PTHR46957:SF3">
    <property type="entry name" value="CYTOKINE RECEPTOR"/>
    <property type="match status" value="1"/>
</dbReference>
<feature type="transmembrane region" description="Helical" evidence="2">
    <location>
        <begin position="1420"/>
        <end position="1440"/>
    </location>
</feature>
<dbReference type="GO" id="GO:0098609">
    <property type="term" value="P:cell-cell adhesion"/>
    <property type="evidence" value="ECO:0000318"/>
    <property type="project" value="GO_Central"/>
</dbReference>
<dbReference type="SMART" id="SM00060">
    <property type="entry name" value="FN3"/>
    <property type="match status" value="6"/>
</dbReference>